<evidence type="ECO:0000313" key="1">
    <source>
        <dbReference type="EMBL" id="OXL44696.1"/>
    </source>
</evidence>
<comment type="caution">
    <text evidence="1">The sequence shown here is derived from an EMBL/GenBank/DDBJ whole genome shotgun (WGS) entry which is preliminary data.</text>
</comment>
<organism evidence="1 2">
    <name type="scientific">Segatella copri</name>
    <dbReference type="NCBI Taxonomy" id="165179"/>
    <lineage>
        <taxon>Bacteria</taxon>
        <taxon>Pseudomonadati</taxon>
        <taxon>Bacteroidota</taxon>
        <taxon>Bacteroidia</taxon>
        <taxon>Bacteroidales</taxon>
        <taxon>Prevotellaceae</taxon>
        <taxon>Segatella</taxon>
    </lineage>
</organism>
<gene>
    <name evidence="1" type="ORF">CFT61_04510</name>
</gene>
<dbReference type="AlphaFoldDB" id="A0AA91TKS0"/>
<sequence length="459" mass="51818">MDDRMKLKIVYLAIVGAGLALIVAMSSCSNQSMASDKKITCTPDSFMLMPDSSNQAALNLQVHIPKHYFSKRSRLFVIPVLTDSDSIVAKYKPIVLDAPIYRRKMERKWVLDSIADPYDSVALRVTNTKVDLSVLYNDTITLPANFHKGSLVAVASADGCGECRAISHTKIADVFRPEIKKQLHLNWMMHTFEIKPKIREGKGVARLEFVINKYDINLKMSNNQAELDHMLSDIAPVLSDSLATLTSLGIYGLASADGPLKFNTPLSRNRANSALKWLLAHIENGDKVKKIARIGSRPEGWQPVLNAMVAAGDADSTLVKNILTRYANFNDDVQERYIRRLPIWNSIKKKYLQKSRSVEYTYTYIIKNFTTDEEMLQMYELRPDAFSEDEFLHVAQIAESAEKQKQVYETTLKYYPMSKIAANNLAILLENEGKVDEAEEILNRQKAEETKNSPKALSE</sequence>
<name>A0AA91TKS0_9BACT</name>
<dbReference type="Proteomes" id="UP000215155">
    <property type="component" value="Unassembled WGS sequence"/>
</dbReference>
<dbReference type="EMBL" id="NMPZ01000005">
    <property type="protein sequence ID" value="OXL44696.1"/>
    <property type="molecule type" value="Genomic_DNA"/>
</dbReference>
<dbReference type="PROSITE" id="PS51257">
    <property type="entry name" value="PROKAR_LIPOPROTEIN"/>
    <property type="match status" value="1"/>
</dbReference>
<protein>
    <recommendedName>
        <fullName evidence="3">DUF3868 domain-containing protein</fullName>
    </recommendedName>
</protein>
<evidence type="ECO:0008006" key="3">
    <source>
        <dbReference type="Google" id="ProtNLM"/>
    </source>
</evidence>
<reference evidence="1 2" key="1">
    <citation type="submission" date="2017-07" db="EMBL/GenBank/DDBJ databases">
        <title>Draft genome sequence of Prevotella copri isolated from the gut of healthy adult Indian.</title>
        <authorList>
            <person name="Das B."/>
            <person name="Bag S."/>
            <person name="Ghosh T.S."/>
        </authorList>
    </citation>
    <scope>NUCLEOTIDE SEQUENCE [LARGE SCALE GENOMIC DNA]</scope>
    <source>
        <strain evidence="1 2">Indica</strain>
    </source>
</reference>
<accession>A0AA91TKS0</accession>
<evidence type="ECO:0000313" key="2">
    <source>
        <dbReference type="Proteomes" id="UP000215155"/>
    </source>
</evidence>
<proteinExistence type="predicted"/>